<dbReference type="OrthoDB" id="2874131at2759"/>
<dbReference type="Proteomes" id="UP001150266">
    <property type="component" value="Unassembled WGS sequence"/>
</dbReference>
<protein>
    <submittedName>
        <fullName evidence="1">Uncharacterized protein</fullName>
    </submittedName>
</protein>
<evidence type="ECO:0000313" key="1">
    <source>
        <dbReference type="EMBL" id="KAJ4470252.1"/>
    </source>
</evidence>
<proteinExistence type="predicted"/>
<evidence type="ECO:0000313" key="2">
    <source>
        <dbReference type="Proteomes" id="UP001150266"/>
    </source>
</evidence>
<accession>A0A9W9DH00</accession>
<sequence length="147" mass="17031">MARVEGRILEMGDRALVYDAFSKLHKANIVFESPVSVHCLLVHRGELRFTHCIHSLVRHDTADKGKERYETSTWEALDELFIGLPQVDKHCIVDVNKCWFKPTLLNYTPSPEPILFRLIYGSYLLEEEYASRKRKLRVRIKTGGSTI</sequence>
<organism evidence="1 2">
    <name type="scientific">Lentinula aciculospora</name>
    <dbReference type="NCBI Taxonomy" id="153920"/>
    <lineage>
        <taxon>Eukaryota</taxon>
        <taxon>Fungi</taxon>
        <taxon>Dikarya</taxon>
        <taxon>Basidiomycota</taxon>
        <taxon>Agaricomycotina</taxon>
        <taxon>Agaricomycetes</taxon>
        <taxon>Agaricomycetidae</taxon>
        <taxon>Agaricales</taxon>
        <taxon>Marasmiineae</taxon>
        <taxon>Omphalotaceae</taxon>
        <taxon>Lentinula</taxon>
    </lineage>
</organism>
<keyword evidence="2" id="KW-1185">Reference proteome</keyword>
<dbReference type="AlphaFoldDB" id="A0A9W9DH00"/>
<name>A0A9W9DH00_9AGAR</name>
<reference evidence="1" key="1">
    <citation type="submission" date="2022-08" db="EMBL/GenBank/DDBJ databases">
        <title>A Global Phylogenomic Analysis of the Shiitake Genus Lentinula.</title>
        <authorList>
            <consortium name="DOE Joint Genome Institute"/>
            <person name="Sierra-Patev S."/>
            <person name="Min B."/>
            <person name="Naranjo-Ortiz M."/>
            <person name="Looney B."/>
            <person name="Konkel Z."/>
            <person name="Slot J.C."/>
            <person name="Sakamoto Y."/>
            <person name="Steenwyk J.L."/>
            <person name="Rokas A."/>
            <person name="Carro J."/>
            <person name="Camarero S."/>
            <person name="Ferreira P."/>
            <person name="Molpeceres G."/>
            <person name="Ruiz-Duenas F.J."/>
            <person name="Serrano A."/>
            <person name="Henrissat B."/>
            <person name="Drula E."/>
            <person name="Hughes K.W."/>
            <person name="Mata J.L."/>
            <person name="Ishikawa N.K."/>
            <person name="Vargas-Isla R."/>
            <person name="Ushijima S."/>
            <person name="Smith C.A."/>
            <person name="Ahrendt S."/>
            <person name="Andreopoulos W."/>
            <person name="He G."/>
            <person name="Labutti K."/>
            <person name="Lipzen A."/>
            <person name="Ng V."/>
            <person name="Riley R."/>
            <person name="Sandor L."/>
            <person name="Barry K."/>
            <person name="Martinez A.T."/>
            <person name="Xiao Y."/>
            <person name="Gibbons J.G."/>
            <person name="Terashima K."/>
            <person name="Grigoriev I.V."/>
            <person name="Hibbett D.S."/>
        </authorList>
    </citation>
    <scope>NUCLEOTIDE SEQUENCE</scope>
    <source>
        <strain evidence="1">JLM2183</strain>
    </source>
</reference>
<gene>
    <name evidence="1" type="ORF">J3R30DRAFT_3712131</name>
</gene>
<dbReference type="EMBL" id="JAOTPV010000027">
    <property type="protein sequence ID" value="KAJ4470252.1"/>
    <property type="molecule type" value="Genomic_DNA"/>
</dbReference>
<comment type="caution">
    <text evidence="1">The sequence shown here is derived from an EMBL/GenBank/DDBJ whole genome shotgun (WGS) entry which is preliminary data.</text>
</comment>